<evidence type="ECO:0000256" key="1">
    <source>
        <dbReference type="SAM" id="MobiDB-lite"/>
    </source>
</evidence>
<sequence length="258" mass="30799">MNLKEIKQSQSKEQRDMSDENSFKMILQNDDKKVYIDLSKGYDHVSNSLRKLGYYPYDVKFIHVRFKFTHQSNENLKYLAQIIDKDDYIMDVFRAYQYLKHEKGFDKHLSVLIKTQQVHSIKDVLIQGNLYQLYKNSKNNNIPNLQKIKLENIRFQEITIFNKPALFTPYRIDSKDLPKGLYKYECQCDDNQDGIITMIGKSIRVNFWGTILTTKKIVLHHGYRNVDETKDILFNDSKSILIHDYFRKYPISKNNYVR</sequence>
<dbReference type="Proteomes" id="UP001060112">
    <property type="component" value="Chromosome"/>
</dbReference>
<accession>A0ABY5I5F3</accession>
<dbReference type="EMBL" id="CP101620">
    <property type="protein sequence ID" value="UTY39436.1"/>
    <property type="molecule type" value="Genomic_DNA"/>
</dbReference>
<organism evidence="3 4">
    <name type="scientific">Allocoprobacillus halotolerans</name>
    <dbReference type="NCBI Taxonomy" id="2944914"/>
    <lineage>
        <taxon>Bacteria</taxon>
        <taxon>Bacillati</taxon>
        <taxon>Bacillota</taxon>
        <taxon>Erysipelotrichia</taxon>
        <taxon>Erysipelotrichales</taxon>
        <taxon>Erysipelotrichaceae</taxon>
        <taxon>Allocoprobacillus</taxon>
    </lineage>
</organism>
<proteinExistence type="predicted"/>
<dbReference type="InterPro" id="IPR040809">
    <property type="entry name" value="LPD28"/>
</dbReference>
<evidence type="ECO:0000259" key="2">
    <source>
        <dbReference type="Pfam" id="PF18843"/>
    </source>
</evidence>
<keyword evidence="4" id="KW-1185">Reference proteome</keyword>
<name>A0ABY5I5F3_9FIRM</name>
<reference evidence="3" key="1">
    <citation type="submission" date="2022-07" db="EMBL/GenBank/DDBJ databases">
        <title>Faecal culturing of patients with breast cancer.</title>
        <authorList>
            <person name="Teng N.M.Y."/>
            <person name="Kiu R."/>
            <person name="Evans R."/>
            <person name="Baker D.J."/>
            <person name="Zenner C."/>
            <person name="Robinson S.D."/>
            <person name="Hall L.J."/>
        </authorList>
    </citation>
    <scope>NUCLEOTIDE SEQUENCE</scope>
    <source>
        <strain evidence="3">LH1062</strain>
    </source>
</reference>
<feature type="region of interest" description="Disordered" evidence="1">
    <location>
        <begin position="1"/>
        <end position="20"/>
    </location>
</feature>
<dbReference type="Pfam" id="PF18843">
    <property type="entry name" value="LPD28"/>
    <property type="match status" value="1"/>
</dbReference>
<dbReference type="RefSeq" id="WP_290140528.1">
    <property type="nucleotide sequence ID" value="NZ_CP101620.1"/>
</dbReference>
<protein>
    <recommendedName>
        <fullName evidence="2">Large polyvalent protein associated domain-containing protein</fullName>
    </recommendedName>
</protein>
<evidence type="ECO:0000313" key="4">
    <source>
        <dbReference type="Proteomes" id="UP001060112"/>
    </source>
</evidence>
<gene>
    <name evidence="3" type="ORF">NMU03_00960</name>
</gene>
<evidence type="ECO:0000313" key="3">
    <source>
        <dbReference type="EMBL" id="UTY39436.1"/>
    </source>
</evidence>
<feature type="domain" description="Large polyvalent protein associated" evidence="2">
    <location>
        <begin position="153"/>
        <end position="245"/>
    </location>
</feature>